<feature type="modified residue" description="Phosphohistidine" evidence="14">
    <location>
        <position position="982"/>
    </location>
</feature>
<sequence length="1034" mass="112762">MVRTKLLQRQLKRGLGVEGPEALEALLGALGQAADPAVQALANKLPHFLELVDAAYEQSDRDLTLRTRSLELSSAELSGVNERLRQESAAQRAVLEGLRRTSNELLVRTGRPPLAVDGEDNLLALSSLLGELVAESEQARRELVQKEARFRSLLFNLPGCVYRARVGPPAKLVWISDGVEELTGWPAREFMDKRRNLLDLIHPEDIEAATQEVLQAIEQRRPYVQEYRMRHANGHYRWVHGRGQSVRDPHDDVVYMDGFVLDAHEAKLAQEEITRTRAQLVDAIEALDAGFAMFDSDQRLVTCNSRYRQFYPSLAAQLVVGARYDDLSAAYAAQAGDGPADRERRLQGFRVDRGVREAKVEEAWLRMDDSQTPQGMTVSLRTDITAMKRLMLELTEAKEAAEAALQVKGDFLANMSHEIRTPMNSIIGMTELALDTELSAEQREYLSLVKSSADALLVIVNDILDFSKFEAGKMTLDRIDFDLANLMSQTLRPLALQAQEKGLALHFRIAPTLPAVCQGDPGRLRQVLTNLVGNAIKFTAAGEVQVDVRPESDRSGRVQFSVRDTGIGIPADKLDRIFEAFSQADTSTTRRFGGTGLGLSISVRLAELMGGRIWVESEPGRGSTFHFLADLGAACHPVQTAPALQGLSVLLAEAHPTARAWESELMAVWGMDVTTVADGEAALKRLSEQAFDLVLLDVNLPHLSGRDVAATLAGQPRLLEKTLLTAPVIEQRRVSQDSQSLGVAGCMVKPASPSDLFDALVQVAHGEPVVARSSVSKARVAPAAGQQSLNLLLAEDNPVNQVLATRLLAKLGHHVDVVPNGLEAVRATAERGYDLVLMDMQMPVLGGVEATVQIRAREAQSGARRVPIVAMTANVLEGYRERCFEAGMDGYVSKPIQTELLVLELQRVLGERPPASGVPAPTPTPEVSADWDQAEALDRLGGDTALLIELMDMLRADVDARLAEVEAGWQETDPLRVAQAAHALAGSAGNLSVKALTSAARAVEAVAKANRLADGAAERAALRETVERFRQLRV</sequence>
<dbReference type="InterPro" id="IPR011006">
    <property type="entry name" value="CheY-like_superfamily"/>
</dbReference>
<dbReference type="PANTHER" id="PTHR45339">
    <property type="entry name" value="HYBRID SIGNAL TRANSDUCTION HISTIDINE KINASE J"/>
    <property type="match status" value="1"/>
</dbReference>
<keyword evidence="4" id="KW-1003">Cell membrane</keyword>
<dbReference type="SUPFAM" id="SSF52172">
    <property type="entry name" value="CheY-like"/>
    <property type="match status" value="2"/>
</dbReference>
<feature type="modified residue" description="4-aspartylphosphate" evidence="15">
    <location>
        <position position="839"/>
    </location>
</feature>
<evidence type="ECO:0000256" key="15">
    <source>
        <dbReference type="PROSITE-ProRule" id="PRU00169"/>
    </source>
</evidence>
<evidence type="ECO:0000259" key="19">
    <source>
        <dbReference type="PROSITE" id="PS50113"/>
    </source>
</evidence>
<evidence type="ECO:0000256" key="6">
    <source>
        <dbReference type="ARBA" id="ARBA00022679"/>
    </source>
</evidence>
<dbReference type="RefSeq" id="WP_198099010.1">
    <property type="nucleotide sequence ID" value="NZ_JAEDAL010000001.1"/>
</dbReference>
<dbReference type="AlphaFoldDB" id="A0A931ISM1"/>
<feature type="domain" description="HPt" evidence="20">
    <location>
        <begin position="943"/>
        <end position="1034"/>
    </location>
</feature>
<dbReference type="GO" id="GO:0000155">
    <property type="term" value="F:phosphorelay sensor kinase activity"/>
    <property type="evidence" value="ECO:0007669"/>
    <property type="project" value="InterPro"/>
</dbReference>
<dbReference type="SMART" id="SM00091">
    <property type="entry name" value="PAS"/>
    <property type="match status" value="2"/>
</dbReference>
<dbReference type="Gene3D" id="1.20.120.160">
    <property type="entry name" value="HPT domain"/>
    <property type="match status" value="1"/>
</dbReference>
<keyword evidence="22" id="KW-1185">Reference proteome</keyword>
<dbReference type="PROSITE" id="PS50894">
    <property type="entry name" value="HPT"/>
    <property type="match status" value="1"/>
</dbReference>
<keyword evidence="6" id="KW-0808">Transferase</keyword>
<protein>
    <recommendedName>
        <fullName evidence="3">histidine kinase</fullName>
        <ecNumber evidence="3">2.7.13.3</ecNumber>
    </recommendedName>
</protein>
<dbReference type="Pfam" id="PF00512">
    <property type="entry name" value="HisKA"/>
    <property type="match status" value="1"/>
</dbReference>
<dbReference type="CDD" id="cd00156">
    <property type="entry name" value="REC"/>
    <property type="match status" value="1"/>
</dbReference>
<evidence type="ECO:0000259" key="20">
    <source>
        <dbReference type="PROSITE" id="PS50894"/>
    </source>
</evidence>
<dbReference type="EC" id="2.7.13.3" evidence="3"/>
<keyword evidence="7" id="KW-0812">Transmembrane</keyword>
<dbReference type="GO" id="GO:0005524">
    <property type="term" value="F:ATP binding"/>
    <property type="evidence" value="ECO:0007669"/>
    <property type="project" value="UniProtKB-KW"/>
</dbReference>
<evidence type="ECO:0000313" key="21">
    <source>
        <dbReference type="EMBL" id="MBH9551394.1"/>
    </source>
</evidence>
<dbReference type="CDD" id="cd16922">
    <property type="entry name" value="HATPase_EvgS-ArcB-TorS-like"/>
    <property type="match status" value="1"/>
</dbReference>
<dbReference type="InterPro" id="IPR036097">
    <property type="entry name" value="HisK_dim/P_sf"/>
</dbReference>
<dbReference type="Proteomes" id="UP000620139">
    <property type="component" value="Unassembled WGS sequence"/>
</dbReference>
<feature type="domain" description="Response regulatory" evidence="17">
    <location>
        <begin position="648"/>
        <end position="764"/>
    </location>
</feature>
<dbReference type="CDD" id="cd17546">
    <property type="entry name" value="REC_hyHK_CKI1_RcsC-like"/>
    <property type="match status" value="1"/>
</dbReference>
<dbReference type="Pfam" id="PF00072">
    <property type="entry name" value="Response_reg"/>
    <property type="match status" value="2"/>
</dbReference>
<dbReference type="Gene3D" id="3.30.565.10">
    <property type="entry name" value="Histidine kinase-like ATPase, C-terminal domain"/>
    <property type="match status" value="1"/>
</dbReference>
<dbReference type="InterPro" id="IPR036890">
    <property type="entry name" value="HATPase_C_sf"/>
</dbReference>
<dbReference type="InterPro" id="IPR036641">
    <property type="entry name" value="HPT_dom_sf"/>
</dbReference>
<comment type="subcellular location">
    <subcellularLocation>
        <location evidence="2">Cell membrane</location>
        <topology evidence="2">Multi-pass membrane protein</topology>
    </subcellularLocation>
</comment>
<dbReference type="GO" id="GO:0005886">
    <property type="term" value="C:plasma membrane"/>
    <property type="evidence" value="ECO:0007669"/>
    <property type="project" value="UniProtKB-SubCell"/>
</dbReference>
<keyword evidence="9" id="KW-0418">Kinase</keyword>
<dbReference type="PROSITE" id="PS50112">
    <property type="entry name" value="PAS"/>
    <property type="match status" value="1"/>
</dbReference>
<dbReference type="CDD" id="cd00130">
    <property type="entry name" value="PAS"/>
    <property type="match status" value="1"/>
</dbReference>
<evidence type="ECO:0000256" key="10">
    <source>
        <dbReference type="ARBA" id="ARBA00022840"/>
    </source>
</evidence>
<dbReference type="InterPro" id="IPR003594">
    <property type="entry name" value="HATPase_dom"/>
</dbReference>
<dbReference type="SUPFAM" id="SSF47384">
    <property type="entry name" value="Homodimeric domain of signal transducing histidine kinase"/>
    <property type="match status" value="1"/>
</dbReference>
<evidence type="ECO:0000256" key="11">
    <source>
        <dbReference type="ARBA" id="ARBA00022989"/>
    </source>
</evidence>
<dbReference type="PRINTS" id="PR00344">
    <property type="entry name" value="BCTRLSENSOR"/>
</dbReference>
<dbReference type="FunFam" id="3.30.565.10:FF:000078">
    <property type="entry name" value="Two-component sensor histidine kinase"/>
    <property type="match status" value="1"/>
</dbReference>
<dbReference type="SUPFAM" id="SSF47226">
    <property type="entry name" value="Histidine-containing phosphotransfer domain, HPT domain"/>
    <property type="match status" value="1"/>
</dbReference>
<keyword evidence="13" id="KW-0472">Membrane</keyword>
<dbReference type="Gene3D" id="3.40.50.2300">
    <property type="match status" value="2"/>
</dbReference>
<dbReference type="InterPro" id="IPR000014">
    <property type="entry name" value="PAS"/>
</dbReference>
<keyword evidence="8" id="KW-0547">Nucleotide-binding</keyword>
<dbReference type="Gene3D" id="1.10.287.130">
    <property type="match status" value="1"/>
</dbReference>
<keyword evidence="10" id="KW-0067">ATP-binding</keyword>
<comment type="catalytic activity">
    <reaction evidence="1">
        <text>ATP + protein L-histidine = ADP + protein N-phospho-L-histidine.</text>
        <dbReference type="EC" id="2.7.13.3"/>
    </reaction>
</comment>
<dbReference type="SUPFAM" id="SSF55874">
    <property type="entry name" value="ATPase domain of HSP90 chaperone/DNA topoisomerase II/histidine kinase"/>
    <property type="match status" value="1"/>
</dbReference>
<feature type="domain" description="PAC" evidence="19">
    <location>
        <begin position="223"/>
        <end position="275"/>
    </location>
</feature>
<dbReference type="InterPro" id="IPR003661">
    <property type="entry name" value="HisK_dim/P_dom"/>
</dbReference>
<name>A0A931ISM1_9BURK</name>
<dbReference type="CDD" id="cd00082">
    <property type="entry name" value="HisKA"/>
    <property type="match status" value="1"/>
</dbReference>
<dbReference type="NCBIfam" id="TIGR00229">
    <property type="entry name" value="sensory_box"/>
    <property type="match status" value="1"/>
</dbReference>
<feature type="domain" description="Histidine kinase" evidence="16">
    <location>
        <begin position="414"/>
        <end position="633"/>
    </location>
</feature>
<dbReference type="Pfam" id="PF08447">
    <property type="entry name" value="PAS_3"/>
    <property type="match status" value="1"/>
</dbReference>
<dbReference type="PROSITE" id="PS50109">
    <property type="entry name" value="HIS_KIN"/>
    <property type="match status" value="1"/>
</dbReference>
<dbReference type="InterPro" id="IPR008207">
    <property type="entry name" value="Sig_transdc_His_kin_Hpt_dom"/>
</dbReference>
<dbReference type="PANTHER" id="PTHR45339:SF1">
    <property type="entry name" value="HYBRID SIGNAL TRANSDUCTION HISTIDINE KINASE J"/>
    <property type="match status" value="1"/>
</dbReference>
<dbReference type="SMART" id="SM00388">
    <property type="entry name" value="HisKA"/>
    <property type="match status" value="1"/>
</dbReference>
<gene>
    <name evidence="21" type="ORF">I7X43_00920</name>
</gene>
<evidence type="ECO:0000256" key="13">
    <source>
        <dbReference type="ARBA" id="ARBA00023136"/>
    </source>
</evidence>
<dbReference type="SUPFAM" id="SSF55785">
    <property type="entry name" value="PYP-like sensor domain (PAS domain)"/>
    <property type="match status" value="1"/>
</dbReference>
<feature type="domain" description="PAS" evidence="18">
    <location>
        <begin position="146"/>
        <end position="220"/>
    </location>
</feature>
<evidence type="ECO:0000256" key="3">
    <source>
        <dbReference type="ARBA" id="ARBA00012438"/>
    </source>
</evidence>
<feature type="modified residue" description="4-aspartylphosphate" evidence="15">
    <location>
        <position position="697"/>
    </location>
</feature>
<evidence type="ECO:0000256" key="2">
    <source>
        <dbReference type="ARBA" id="ARBA00004651"/>
    </source>
</evidence>
<reference evidence="21" key="1">
    <citation type="submission" date="2020-12" db="EMBL/GenBank/DDBJ databases">
        <title>The genome sequence of Inhella sp. 4Y17.</title>
        <authorList>
            <person name="Liu Y."/>
        </authorList>
    </citation>
    <scope>NUCLEOTIDE SEQUENCE</scope>
    <source>
        <strain evidence="21">4Y10</strain>
    </source>
</reference>
<evidence type="ECO:0000256" key="12">
    <source>
        <dbReference type="ARBA" id="ARBA00023012"/>
    </source>
</evidence>
<keyword evidence="12" id="KW-0902">Two-component regulatory system</keyword>
<dbReference type="Pfam" id="PF01627">
    <property type="entry name" value="Hpt"/>
    <property type="match status" value="1"/>
</dbReference>
<dbReference type="EMBL" id="JAEDAL010000001">
    <property type="protein sequence ID" value="MBH9551394.1"/>
    <property type="molecule type" value="Genomic_DNA"/>
</dbReference>
<dbReference type="InterPro" id="IPR013655">
    <property type="entry name" value="PAS_fold_3"/>
</dbReference>
<dbReference type="SMART" id="SM00448">
    <property type="entry name" value="REC"/>
    <property type="match status" value="2"/>
</dbReference>
<accession>A0A931ISM1</accession>
<evidence type="ECO:0000259" key="16">
    <source>
        <dbReference type="PROSITE" id="PS50109"/>
    </source>
</evidence>
<comment type="caution">
    <text evidence="21">The sequence shown here is derived from an EMBL/GenBank/DDBJ whole genome shotgun (WGS) entry which is preliminary data.</text>
</comment>
<dbReference type="Pfam" id="PF02518">
    <property type="entry name" value="HATPase_c"/>
    <property type="match status" value="1"/>
</dbReference>
<dbReference type="InterPro" id="IPR001610">
    <property type="entry name" value="PAC"/>
</dbReference>
<keyword evidence="5 15" id="KW-0597">Phosphoprotein</keyword>
<proteinExistence type="predicted"/>
<organism evidence="21 22">
    <name type="scientific">Inhella gelatinilytica</name>
    <dbReference type="NCBI Taxonomy" id="2795030"/>
    <lineage>
        <taxon>Bacteria</taxon>
        <taxon>Pseudomonadati</taxon>
        <taxon>Pseudomonadota</taxon>
        <taxon>Betaproteobacteria</taxon>
        <taxon>Burkholderiales</taxon>
        <taxon>Sphaerotilaceae</taxon>
        <taxon>Inhella</taxon>
    </lineage>
</organism>
<dbReference type="FunFam" id="1.10.287.130:FF:000002">
    <property type="entry name" value="Two-component osmosensing histidine kinase"/>
    <property type="match status" value="1"/>
</dbReference>
<evidence type="ECO:0000256" key="4">
    <source>
        <dbReference type="ARBA" id="ARBA00022475"/>
    </source>
</evidence>
<evidence type="ECO:0000256" key="7">
    <source>
        <dbReference type="ARBA" id="ARBA00022692"/>
    </source>
</evidence>
<dbReference type="Gene3D" id="3.30.450.20">
    <property type="entry name" value="PAS domain"/>
    <property type="match status" value="1"/>
</dbReference>
<feature type="domain" description="Response regulatory" evidence="17">
    <location>
        <begin position="790"/>
        <end position="909"/>
    </location>
</feature>
<evidence type="ECO:0000256" key="9">
    <source>
        <dbReference type="ARBA" id="ARBA00022777"/>
    </source>
</evidence>
<evidence type="ECO:0000256" key="5">
    <source>
        <dbReference type="ARBA" id="ARBA00022553"/>
    </source>
</evidence>
<dbReference type="InterPro" id="IPR000700">
    <property type="entry name" value="PAS-assoc_C"/>
</dbReference>
<evidence type="ECO:0000256" key="1">
    <source>
        <dbReference type="ARBA" id="ARBA00000085"/>
    </source>
</evidence>
<dbReference type="InterPro" id="IPR005467">
    <property type="entry name" value="His_kinase_dom"/>
</dbReference>
<evidence type="ECO:0000256" key="14">
    <source>
        <dbReference type="PROSITE-ProRule" id="PRU00110"/>
    </source>
</evidence>
<dbReference type="PROSITE" id="PS50113">
    <property type="entry name" value="PAC"/>
    <property type="match status" value="1"/>
</dbReference>
<dbReference type="Pfam" id="PF12860">
    <property type="entry name" value="PAS_7"/>
    <property type="match status" value="1"/>
</dbReference>
<keyword evidence="11" id="KW-1133">Transmembrane helix</keyword>
<evidence type="ECO:0000256" key="8">
    <source>
        <dbReference type="ARBA" id="ARBA00022741"/>
    </source>
</evidence>
<dbReference type="SMART" id="SM00387">
    <property type="entry name" value="HATPase_c"/>
    <property type="match status" value="1"/>
</dbReference>
<dbReference type="SMART" id="SM00086">
    <property type="entry name" value="PAC"/>
    <property type="match status" value="1"/>
</dbReference>
<dbReference type="InterPro" id="IPR001789">
    <property type="entry name" value="Sig_transdc_resp-reg_receiver"/>
</dbReference>
<dbReference type="PROSITE" id="PS50110">
    <property type="entry name" value="RESPONSE_REGULATORY"/>
    <property type="match status" value="2"/>
</dbReference>
<evidence type="ECO:0000259" key="18">
    <source>
        <dbReference type="PROSITE" id="PS50112"/>
    </source>
</evidence>
<evidence type="ECO:0000259" key="17">
    <source>
        <dbReference type="PROSITE" id="PS50110"/>
    </source>
</evidence>
<evidence type="ECO:0000313" key="22">
    <source>
        <dbReference type="Proteomes" id="UP000620139"/>
    </source>
</evidence>
<dbReference type="InterPro" id="IPR035965">
    <property type="entry name" value="PAS-like_dom_sf"/>
</dbReference>
<dbReference type="InterPro" id="IPR004358">
    <property type="entry name" value="Sig_transdc_His_kin-like_C"/>
</dbReference>